<evidence type="ECO:0000313" key="2">
    <source>
        <dbReference type="EMBL" id="BAQ16316.1"/>
    </source>
</evidence>
<dbReference type="OrthoDB" id="9182727at2"/>
<evidence type="ECO:0000313" key="3">
    <source>
        <dbReference type="Proteomes" id="UP000031643"/>
    </source>
</evidence>
<dbReference type="InterPro" id="IPR041578">
    <property type="entry name" value="PIN_8"/>
</dbReference>
<gene>
    <name evidence="2" type="ORF">GL4_0855</name>
</gene>
<name>A0A0A8K0K4_9HYPH</name>
<accession>A0A0A8K0K4</accession>
<proteinExistence type="predicted"/>
<dbReference type="HOGENOM" id="CLU_045114_1_0_5"/>
<evidence type="ECO:0000259" key="1">
    <source>
        <dbReference type="Pfam" id="PF18476"/>
    </source>
</evidence>
<feature type="domain" description="PIN like" evidence="1">
    <location>
        <begin position="42"/>
        <end position="258"/>
    </location>
</feature>
<sequence length="378" mass="42680">MAKDQDLDAAAADPFLLEKLYPDATTLFSTHVVGSVSDGSILVAFDTNSLLLPYQLKGGDLEEITKVLTKLSDEKRLFVPDRVVREFAKHRDSDLAKVIHALNLRKAVPSGEMPPMIREMGGHEEAQSAYDDLLEAHKKYAKKLDGLIQKIKKWRGDDPVSNLYEQVFDAESIIKLPNDEADKEKYLEELRWRFDNKVPPGYKDASKDDLGIGDFLIWKALLQLGSSEKKDLAFVTGEQKADWFVRGDKEAPYLRYELIDEYRRASGGKAVRLLTFNQLLKEMEAPDAVVKKVRKAEEEANTALLKARMDRVAGLSTSLAKTLREQGDLSPSEFDKWIVHASKLSLSRELVRKWADYIKETPTVLPSAEDLPEEDGDQ</sequence>
<organism evidence="2 3">
    <name type="scientific">Methyloceanibacter caenitepidi</name>
    <dbReference type="NCBI Taxonomy" id="1384459"/>
    <lineage>
        <taxon>Bacteria</taxon>
        <taxon>Pseudomonadati</taxon>
        <taxon>Pseudomonadota</taxon>
        <taxon>Alphaproteobacteria</taxon>
        <taxon>Hyphomicrobiales</taxon>
        <taxon>Hyphomicrobiaceae</taxon>
        <taxon>Methyloceanibacter</taxon>
    </lineage>
</organism>
<dbReference type="EMBL" id="AP014648">
    <property type="protein sequence ID" value="BAQ16316.1"/>
    <property type="molecule type" value="Genomic_DNA"/>
</dbReference>
<protein>
    <recommendedName>
        <fullName evidence="1">PIN like domain-containing protein</fullName>
    </recommendedName>
</protein>
<reference evidence="2 3" key="1">
    <citation type="submission" date="2014-09" db="EMBL/GenBank/DDBJ databases">
        <title>Genome sequencing of Methyloceanibacter caenitepidi Gela4.</title>
        <authorList>
            <person name="Takeuchi M."/>
            <person name="Susumu S."/>
            <person name="Kamagata Y."/>
            <person name="Oshima K."/>
            <person name="Hattori M."/>
            <person name="Iwasaki W."/>
        </authorList>
    </citation>
    <scope>NUCLEOTIDE SEQUENCE [LARGE SCALE GENOMIC DNA]</scope>
    <source>
        <strain evidence="2 3">Gela4</strain>
    </source>
</reference>
<dbReference type="Pfam" id="PF18476">
    <property type="entry name" value="PIN_8"/>
    <property type="match status" value="1"/>
</dbReference>
<keyword evidence="3" id="KW-1185">Reference proteome</keyword>
<dbReference type="Proteomes" id="UP000031643">
    <property type="component" value="Chromosome"/>
</dbReference>
<dbReference type="AlphaFoldDB" id="A0A0A8K0K4"/>
<dbReference type="KEGG" id="mcg:GL4_0855"/>
<dbReference type="RefSeq" id="WP_045364880.1">
    <property type="nucleotide sequence ID" value="NZ_AP014648.1"/>
</dbReference>